<dbReference type="SMART" id="SM00327">
    <property type="entry name" value="VWA"/>
    <property type="match status" value="1"/>
</dbReference>
<dbReference type="Gene3D" id="3.40.50.410">
    <property type="entry name" value="von Willebrand factor, type A domain"/>
    <property type="match status" value="1"/>
</dbReference>
<dbReference type="Proteomes" id="UP001141259">
    <property type="component" value="Unassembled WGS sequence"/>
</dbReference>
<dbReference type="SUPFAM" id="SSF47413">
    <property type="entry name" value="lambda repressor-like DNA-binding domains"/>
    <property type="match status" value="1"/>
</dbReference>
<dbReference type="InterPro" id="IPR010982">
    <property type="entry name" value="Lambda_DNA-bd_dom_sf"/>
</dbReference>
<dbReference type="SUPFAM" id="SSF53300">
    <property type="entry name" value="vWA-like"/>
    <property type="match status" value="1"/>
</dbReference>
<dbReference type="Pfam" id="PF13531">
    <property type="entry name" value="SBP_bac_11"/>
    <property type="match status" value="1"/>
</dbReference>
<protein>
    <submittedName>
        <fullName evidence="2">Substrate-binding and VWA domain-containing protein</fullName>
    </submittedName>
</protein>
<dbReference type="PANTHER" id="PTHR10579">
    <property type="entry name" value="CALCIUM-ACTIVATED CHLORIDE CHANNEL REGULATOR"/>
    <property type="match status" value="1"/>
</dbReference>
<gene>
    <name evidence="2" type="ORF">NZH93_28355</name>
</gene>
<proteinExistence type="predicted"/>
<dbReference type="GO" id="GO:0003677">
    <property type="term" value="F:DNA binding"/>
    <property type="evidence" value="ECO:0007669"/>
    <property type="project" value="InterPro"/>
</dbReference>
<organism evidence="2 3">
    <name type="scientific">Umezawaea endophytica</name>
    <dbReference type="NCBI Taxonomy" id="1654476"/>
    <lineage>
        <taxon>Bacteria</taxon>
        <taxon>Bacillati</taxon>
        <taxon>Actinomycetota</taxon>
        <taxon>Actinomycetes</taxon>
        <taxon>Pseudonocardiales</taxon>
        <taxon>Pseudonocardiaceae</taxon>
        <taxon>Umezawaea</taxon>
    </lineage>
</organism>
<name>A0A9X2VRE7_9PSEU</name>
<dbReference type="Pfam" id="PF13519">
    <property type="entry name" value="VWA_2"/>
    <property type="match status" value="1"/>
</dbReference>
<reference evidence="2" key="1">
    <citation type="submission" date="2022-08" db="EMBL/GenBank/DDBJ databases">
        <authorList>
            <person name="Tistechok S."/>
            <person name="Samborskyy M."/>
            <person name="Roman I."/>
        </authorList>
    </citation>
    <scope>NUCLEOTIDE SEQUENCE</scope>
    <source>
        <strain evidence="2">DSM 103496</strain>
    </source>
</reference>
<evidence type="ECO:0000313" key="2">
    <source>
        <dbReference type="EMBL" id="MCS7480787.1"/>
    </source>
</evidence>
<dbReference type="InterPro" id="IPR002035">
    <property type="entry name" value="VWF_A"/>
</dbReference>
<dbReference type="AlphaFoldDB" id="A0A9X2VRE7"/>
<comment type="caution">
    <text evidence="2">The sequence shown here is derived from an EMBL/GenBank/DDBJ whole genome shotgun (WGS) entry which is preliminary data.</text>
</comment>
<sequence length="707" mass="75144">MLNPDGPPAEAFAYRLVKLRDEIGLTPAQLAAMTDYSEADLAEATSGRELPSWELTSAYISACGDNPEQWRPWWEHARKSAGPVAAAPPPATGLRFSTGPAVRWGVAAALVVLVVLGIVLWPKSGGGGGTAPEVTTALPACTTPAATLTVAASVDKPKQMAELAAGYGAHEANGQCVKVDVTSVDSGTAMAALARGWTESDGRKPDVWSPAASEWLPLAKQQATPETKALFPDEKAPAIMTSPSIIAMPEPMARALGWPEAQIGWDDLATWAGDPHFWASKGHPEWGAFKLGKTNPTYSTSGLHATLGALFSTVGSIRELRPDDVDKESVAQRMKAIEHTVVHYGKTTLTFLSNMRQADAEDALAYISAVTMSENSVVAYNAGYTCGSYSDDEGCSKTDPPKTKLVAVYPKQGVLYSDHPFIKLNGLDEAKNAVADDFLSYLHSDAVQREFAKYGFRDYQQKPIDLDGSAYGWLPKAEIKSLGTPTNEVVAKVLASWPKLRKPTNVLVCIDSSLSMEEKVPGTGASKLELVKPAMRQLADGFTDSDRVGLWKFSSGIGADGADFVPLVPIGPMDGTRRQDIAANIDGLTADGATGLYDTIDRAVEVVRGTYDPDSINAVVLLTDGVNDKARGIQAPAELVDVMRGKDAAGDKPVRVFTIAYGSELDANNKAGAEALATISKGTGAKKYDAKDPTTITRVIIDVLSNF</sequence>
<keyword evidence="3" id="KW-1185">Reference proteome</keyword>
<dbReference type="EMBL" id="JANYMP010000015">
    <property type="protein sequence ID" value="MCS7480787.1"/>
    <property type="molecule type" value="Genomic_DNA"/>
</dbReference>
<dbReference type="InterPro" id="IPR051266">
    <property type="entry name" value="CLCR"/>
</dbReference>
<evidence type="ECO:0000259" key="1">
    <source>
        <dbReference type="PROSITE" id="PS50234"/>
    </source>
</evidence>
<dbReference type="RefSeq" id="WP_259626278.1">
    <property type="nucleotide sequence ID" value="NZ_JANYMP010000015.1"/>
</dbReference>
<dbReference type="InterPro" id="IPR036465">
    <property type="entry name" value="vWFA_dom_sf"/>
</dbReference>
<feature type="domain" description="VWFA" evidence="1">
    <location>
        <begin position="505"/>
        <end position="704"/>
    </location>
</feature>
<dbReference type="PANTHER" id="PTHR10579:SF43">
    <property type="entry name" value="ZINC FINGER (C3HC4-TYPE RING FINGER) FAMILY PROTEIN"/>
    <property type="match status" value="1"/>
</dbReference>
<dbReference type="PROSITE" id="PS50234">
    <property type="entry name" value="VWFA"/>
    <property type="match status" value="1"/>
</dbReference>
<dbReference type="SUPFAM" id="SSF53850">
    <property type="entry name" value="Periplasmic binding protein-like II"/>
    <property type="match status" value="1"/>
</dbReference>
<evidence type="ECO:0000313" key="3">
    <source>
        <dbReference type="Proteomes" id="UP001141259"/>
    </source>
</evidence>
<accession>A0A9X2VRE7</accession>